<keyword evidence="1 3" id="KW-0853">WD repeat</keyword>
<dbReference type="InterPro" id="IPR015943">
    <property type="entry name" value="WD40/YVTN_repeat-like_dom_sf"/>
</dbReference>
<dbReference type="Proteomes" id="UP000838412">
    <property type="component" value="Chromosome 17"/>
</dbReference>
<feature type="compositionally biased region" description="Basic and acidic residues" evidence="4">
    <location>
        <begin position="428"/>
        <end position="450"/>
    </location>
</feature>
<feature type="repeat" description="WD" evidence="3">
    <location>
        <begin position="95"/>
        <end position="134"/>
    </location>
</feature>
<dbReference type="InterPro" id="IPR019775">
    <property type="entry name" value="WD40_repeat_CS"/>
</dbReference>
<proteinExistence type="predicted"/>
<evidence type="ECO:0000256" key="3">
    <source>
        <dbReference type="PROSITE-ProRule" id="PRU00221"/>
    </source>
</evidence>
<accession>A0A8J9Z8Q2</accession>
<dbReference type="InterPro" id="IPR001680">
    <property type="entry name" value="WD40_rpt"/>
</dbReference>
<dbReference type="InterPro" id="IPR020472">
    <property type="entry name" value="WD40_PAC1"/>
</dbReference>
<feature type="repeat" description="WD" evidence="3">
    <location>
        <begin position="274"/>
        <end position="313"/>
    </location>
</feature>
<dbReference type="SMART" id="SM00320">
    <property type="entry name" value="WD40"/>
    <property type="match status" value="8"/>
</dbReference>
<feature type="repeat" description="WD" evidence="3">
    <location>
        <begin position="232"/>
        <end position="273"/>
    </location>
</feature>
<dbReference type="InterPro" id="IPR036322">
    <property type="entry name" value="WD40_repeat_dom_sf"/>
</dbReference>
<dbReference type="OrthoDB" id="674604at2759"/>
<dbReference type="SUPFAM" id="SSF50978">
    <property type="entry name" value="WD40 repeat-like"/>
    <property type="match status" value="1"/>
</dbReference>
<evidence type="ECO:0000313" key="5">
    <source>
        <dbReference type="EMBL" id="CAH1249198.1"/>
    </source>
</evidence>
<dbReference type="PROSITE" id="PS50294">
    <property type="entry name" value="WD_REPEATS_REGION"/>
    <property type="match status" value="3"/>
</dbReference>
<evidence type="ECO:0000313" key="6">
    <source>
        <dbReference type="Proteomes" id="UP000838412"/>
    </source>
</evidence>
<dbReference type="PANTHER" id="PTHR44489:SF11">
    <property type="entry name" value="WD REPEAT DOMAIN 86"/>
    <property type="match status" value="1"/>
</dbReference>
<dbReference type="CDD" id="cd00200">
    <property type="entry name" value="WD40"/>
    <property type="match status" value="1"/>
</dbReference>
<feature type="compositionally biased region" description="Polar residues" evidence="4">
    <location>
        <begin position="412"/>
        <end position="426"/>
    </location>
</feature>
<feature type="compositionally biased region" description="Basic and acidic residues" evidence="4">
    <location>
        <begin position="394"/>
        <end position="407"/>
    </location>
</feature>
<gene>
    <name evidence="5" type="primary">DAW1</name>
    <name evidence="5" type="ORF">BLAG_LOCUS10391</name>
</gene>
<dbReference type="Pfam" id="PF00400">
    <property type="entry name" value="WD40"/>
    <property type="match status" value="6"/>
</dbReference>
<feature type="repeat" description="WD" evidence="3">
    <location>
        <begin position="53"/>
        <end position="94"/>
    </location>
</feature>
<protein>
    <submittedName>
        <fullName evidence="5">DAW1 protein</fullName>
    </submittedName>
</protein>
<reference evidence="5" key="1">
    <citation type="submission" date="2022-01" db="EMBL/GenBank/DDBJ databases">
        <authorList>
            <person name="Braso-Vives M."/>
        </authorList>
    </citation>
    <scope>NUCLEOTIDE SEQUENCE</scope>
</reference>
<feature type="repeat" description="WD" evidence="3">
    <location>
        <begin position="354"/>
        <end position="387"/>
    </location>
</feature>
<sequence>MSDCRYIYLHLPFANKHCPTCINSHGESSRLSSNMGSGGSKKKQDSNHLIKTCTDHSGGVNCLSLSGDGSLLITGSEDRTARLWSTRTHECVGVLTGHADYITSVSFVDNYAVTSSADKTIRKWDLNSCDCVLVFTGHSSPVNRVTAAGGLLFTSSYDRTARCWQFDSGECVQVFLGHKRGITPIIFVSPGGDNSPKAQHETVDASKDLVLTGSLDSTAKAWSLDGKCRTTFKGHKMAILSMAVDRQGKTLFTGSHDANVMAWTIDTGEALRTFEGHQGGIICIEISNKLMYTGSSDHTAKCWVVDFGDRTREYKGQKHTVSSMAFHEGVLFTGSGDACARAFDAKSGALKRTYRGHEYIINAVAVVDGKLFTASHDGTLKVWNAENLVAEDWGKPKKDEEDKENAKRKNSNIDQQSYRSRPSTGLSEYDRRSREKIEQERKEREVMDMV</sequence>
<organism evidence="5 6">
    <name type="scientific">Branchiostoma lanceolatum</name>
    <name type="common">Common lancelet</name>
    <name type="synonym">Amphioxus lanceolatum</name>
    <dbReference type="NCBI Taxonomy" id="7740"/>
    <lineage>
        <taxon>Eukaryota</taxon>
        <taxon>Metazoa</taxon>
        <taxon>Chordata</taxon>
        <taxon>Cephalochordata</taxon>
        <taxon>Leptocardii</taxon>
        <taxon>Amphioxiformes</taxon>
        <taxon>Branchiostomatidae</taxon>
        <taxon>Branchiostoma</taxon>
    </lineage>
</organism>
<dbReference type="Gene3D" id="2.130.10.10">
    <property type="entry name" value="YVTN repeat-like/Quinoprotein amine dehydrogenase"/>
    <property type="match status" value="2"/>
</dbReference>
<evidence type="ECO:0000256" key="4">
    <source>
        <dbReference type="SAM" id="MobiDB-lite"/>
    </source>
</evidence>
<dbReference type="AlphaFoldDB" id="A0A8J9Z8Q2"/>
<dbReference type="PROSITE" id="PS00678">
    <property type="entry name" value="WD_REPEATS_1"/>
    <property type="match status" value="1"/>
</dbReference>
<evidence type="ECO:0000256" key="2">
    <source>
        <dbReference type="ARBA" id="ARBA00022737"/>
    </source>
</evidence>
<name>A0A8J9Z8Q2_BRALA</name>
<dbReference type="PANTHER" id="PTHR44489">
    <property type="match status" value="1"/>
</dbReference>
<keyword evidence="2" id="KW-0677">Repeat</keyword>
<dbReference type="PROSITE" id="PS50082">
    <property type="entry name" value="WD_REPEATS_2"/>
    <property type="match status" value="6"/>
</dbReference>
<dbReference type="PRINTS" id="PR00320">
    <property type="entry name" value="GPROTEINBRPT"/>
</dbReference>
<dbReference type="EMBL" id="OV696702">
    <property type="protein sequence ID" value="CAH1249198.1"/>
    <property type="molecule type" value="Genomic_DNA"/>
</dbReference>
<keyword evidence="6" id="KW-1185">Reference proteome</keyword>
<feature type="repeat" description="WD" evidence="3">
    <location>
        <begin position="135"/>
        <end position="174"/>
    </location>
</feature>
<evidence type="ECO:0000256" key="1">
    <source>
        <dbReference type="ARBA" id="ARBA00022574"/>
    </source>
</evidence>
<feature type="region of interest" description="Disordered" evidence="4">
    <location>
        <begin position="394"/>
        <end position="450"/>
    </location>
</feature>
<dbReference type="InterPro" id="IPR044715">
    <property type="entry name" value="WDR86-like"/>
</dbReference>